<feature type="compositionally biased region" description="Acidic residues" evidence="2">
    <location>
        <begin position="524"/>
        <end position="539"/>
    </location>
</feature>
<dbReference type="SUPFAM" id="SSF49879">
    <property type="entry name" value="SMAD/FHA domain"/>
    <property type="match status" value="1"/>
</dbReference>
<dbReference type="AlphaFoldDB" id="A0AAD9G115"/>
<comment type="caution">
    <text evidence="4">The sequence shown here is derived from an EMBL/GenBank/DDBJ whole genome shotgun (WGS) entry which is preliminary data.</text>
</comment>
<feature type="domain" description="FHA" evidence="3">
    <location>
        <begin position="40"/>
        <end position="92"/>
    </location>
</feature>
<dbReference type="InterPro" id="IPR000253">
    <property type="entry name" value="FHA_dom"/>
</dbReference>
<name>A0AAD9G115_9STRA</name>
<feature type="compositionally biased region" description="Basic residues" evidence="2">
    <location>
        <begin position="325"/>
        <end position="334"/>
    </location>
</feature>
<evidence type="ECO:0000256" key="1">
    <source>
        <dbReference type="SAM" id="Coils"/>
    </source>
</evidence>
<reference evidence="4" key="1">
    <citation type="submission" date="2023-08" db="EMBL/GenBank/DDBJ databases">
        <title>Reference Genome Resource for the Citrus Pathogen Phytophthora citrophthora.</title>
        <authorList>
            <person name="Moller H."/>
            <person name="Coetzee B."/>
            <person name="Rose L.J."/>
            <person name="Van Niekerk J.M."/>
        </authorList>
    </citation>
    <scope>NUCLEOTIDE SEQUENCE</scope>
    <source>
        <strain evidence="4">STE-U-9442</strain>
    </source>
</reference>
<gene>
    <name evidence="4" type="ORF">P3T76_014662</name>
</gene>
<evidence type="ECO:0000256" key="2">
    <source>
        <dbReference type="SAM" id="MobiDB-lite"/>
    </source>
</evidence>
<evidence type="ECO:0000313" key="5">
    <source>
        <dbReference type="Proteomes" id="UP001259832"/>
    </source>
</evidence>
<dbReference type="CDD" id="cd00060">
    <property type="entry name" value="FHA"/>
    <property type="match status" value="1"/>
</dbReference>
<feature type="region of interest" description="Disordered" evidence="2">
    <location>
        <begin position="216"/>
        <end position="243"/>
    </location>
</feature>
<dbReference type="EMBL" id="JASMQC010000044">
    <property type="protein sequence ID" value="KAK1929816.1"/>
    <property type="molecule type" value="Genomic_DNA"/>
</dbReference>
<proteinExistence type="predicted"/>
<evidence type="ECO:0000259" key="3">
    <source>
        <dbReference type="PROSITE" id="PS50006"/>
    </source>
</evidence>
<evidence type="ECO:0000313" key="4">
    <source>
        <dbReference type="EMBL" id="KAK1929816.1"/>
    </source>
</evidence>
<keyword evidence="1" id="KW-0175">Coiled coil</keyword>
<dbReference type="Proteomes" id="UP001259832">
    <property type="component" value="Unassembled WGS sequence"/>
</dbReference>
<sequence>MAASPSCCFRLEASRGPHSGVVVRYCCVEAAAVSPEFAELSIGRKKRCWLRLPNDLEVSSAHAEFRFVEGGKRVAIRDSKSTNGTKLNGNPLKPHQNYQLNNGDLVGVGKTCLRFEQVVHGQLCGGKAEANITTAVGSGLMSSASLPVAKVAGVPEVIVLDADLDIDPASGLIEAAEDVPSVAGPTEAPVDQPDTEPGLDEVVLVKPAMVGAVSDVNNEKKSKGEGAKTNVDTSTEKKQRTGAVHGYTPEEATCTVCNAVIGQLDLLEQQAHLNECLGGRVVVSAQLSTKAAPKSRKRGNVDDPAPRAKKPRKPKASSEADAAPKARKPRKRKRATDAGEDIELALALTGKTKLSKEAQTDAQLAVAKKKLEQLDEQMAKLAKRRVSLVKTLDRLERTKEKLRKSQVLPPAKVLQFLDLKAALVSIFPNNRQAQPADRFVDKQLMSTVAKQYTPSRWSDTEVAIDCDNEKQVELATVAAISMWARASQQLFGLRRDTLLYRNSVLRAYFGDDEGPASSIHGDDLGDEENDDGDDGVDYEPEQKLEDKLESISSDREVPDVVKRVFLNWQRDLAFLHEQTAEELEMALEAMNEAQAQADLIDKNEKEASGLEVAALESILSPREEQRLACKYMAQVMRKLIDEKKAHPDVGDHSEEVQQDVVLSSAEDVGKLQQAADIVAARDNDAELETVRRNTQKDAAFAAEEWIESEQNVSLDANSSAEMHSIECKF</sequence>
<dbReference type="Pfam" id="PF00498">
    <property type="entry name" value="FHA"/>
    <property type="match status" value="1"/>
</dbReference>
<feature type="region of interest" description="Disordered" evidence="2">
    <location>
        <begin position="287"/>
        <end position="339"/>
    </location>
</feature>
<dbReference type="SMART" id="SM00240">
    <property type="entry name" value="FHA"/>
    <property type="match status" value="1"/>
</dbReference>
<feature type="compositionally biased region" description="Basic and acidic residues" evidence="2">
    <location>
        <begin position="217"/>
        <end position="226"/>
    </location>
</feature>
<dbReference type="InterPro" id="IPR008984">
    <property type="entry name" value="SMAD_FHA_dom_sf"/>
</dbReference>
<dbReference type="PROSITE" id="PS50006">
    <property type="entry name" value="FHA_DOMAIN"/>
    <property type="match status" value="1"/>
</dbReference>
<organism evidence="4 5">
    <name type="scientific">Phytophthora citrophthora</name>
    <dbReference type="NCBI Taxonomy" id="4793"/>
    <lineage>
        <taxon>Eukaryota</taxon>
        <taxon>Sar</taxon>
        <taxon>Stramenopiles</taxon>
        <taxon>Oomycota</taxon>
        <taxon>Peronosporomycetes</taxon>
        <taxon>Peronosporales</taxon>
        <taxon>Peronosporaceae</taxon>
        <taxon>Phytophthora</taxon>
    </lineage>
</organism>
<feature type="region of interest" description="Disordered" evidence="2">
    <location>
        <begin position="516"/>
        <end position="539"/>
    </location>
</feature>
<feature type="coiled-coil region" evidence="1">
    <location>
        <begin position="576"/>
        <end position="603"/>
    </location>
</feature>
<keyword evidence="5" id="KW-1185">Reference proteome</keyword>
<accession>A0AAD9G115</accession>
<feature type="coiled-coil region" evidence="1">
    <location>
        <begin position="357"/>
        <end position="405"/>
    </location>
</feature>
<protein>
    <recommendedName>
        <fullName evidence="3">FHA domain-containing protein</fullName>
    </recommendedName>
</protein>
<dbReference type="Gene3D" id="2.60.200.20">
    <property type="match status" value="1"/>
</dbReference>